<dbReference type="Proteomes" id="UP001319921">
    <property type="component" value="Chromosome"/>
</dbReference>
<protein>
    <submittedName>
        <fullName evidence="1">Uncharacterized protein</fullName>
    </submittedName>
</protein>
<proteinExistence type="predicted"/>
<accession>A0AAQ4CU54</accession>
<reference evidence="1 2" key="1">
    <citation type="journal article" date="2022" name="Microbiol. Resour. Announc.">
        <title>Complete Genome Sequence of the Hyperthermophilic and Acidophilic Archaeon Saccharolobus caldissimus Strain HS-3T.</title>
        <authorList>
            <person name="Sakai H.D."/>
            <person name="Kurosawa N."/>
        </authorList>
    </citation>
    <scope>NUCLEOTIDE SEQUENCE [LARGE SCALE GENOMIC DNA]</scope>
    <source>
        <strain evidence="1 2">JCM32116</strain>
    </source>
</reference>
<dbReference type="GeneID" id="68867076"/>
<gene>
    <name evidence="1" type="ORF">SACC_23520</name>
</gene>
<sequence length="285" mass="32297">MSYYKEYVDLGFNPSTILITCDLSTQFKLEYIQRGGKIKLAFIKSYKTYNLNSQLFIYYFSPKHDVTIQEEIIVNENSLISMSTLRFVDISLNPNSQVYNEILKALVLNPVIIKGAVDNLSYKREDVLFGLGIGEGAAKFNNFKPTYACIIGSLGRLAFLSLYNRYLLGYINLKNNIKYIEQEKNKLMKEATIIYKELGEVIKSNEDNLVYAEEIGKSNVVEKFKKIGLKSIPVYDDKIVKIASTLMKNPFATPFLALVLGNRTGVDEVCSKAISMGLKAYMIKV</sequence>
<evidence type="ECO:0000313" key="2">
    <source>
        <dbReference type="Proteomes" id="UP001319921"/>
    </source>
</evidence>
<dbReference type="KEGG" id="scas:SACC_23520"/>
<dbReference type="AlphaFoldDB" id="A0AAQ4CU54"/>
<evidence type="ECO:0000313" key="1">
    <source>
        <dbReference type="EMBL" id="BDB99335.1"/>
    </source>
</evidence>
<keyword evidence="2" id="KW-1185">Reference proteome</keyword>
<dbReference type="RefSeq" id="WP_229569654.1">
    <property type="nucleotide sequence ID" value="NZ_AP025226.1"/>
</dbReference>
<name>A0AAQ4CU54_9CREN</name>
<dbReference type="EMBL" id="AP025226">
    <property type="protein sequence ID" value="BDB99335.1"/>
    <property type="molecule type" value="Genomic_DNA"/>
</dbReference>
<organism evidence="1 2">
    <name type="scientific">Saccharolobus caldissimus</name>
    <dbReference type="NCBI Taxonomy" id="1702097"/>
    <lineage>
        <taxon>Archaea</taxon>
        <taxon>Thermoproteota</taxon>
        <taxon>Thermoprotei</taxon>
        <taxon>Sulfolobales</taxon>
        <taxon>Sulfolobaceae</taxon>
        <taxon>Saccharolobus</taxon>
    </lineage>
</organism>